<name>A0A0F9HLU4_9ZZZZ</name>
<dbReference type="AlphaFoldDB" id="A0A0F9HLU4"/>
<reference evidence="2" key="1">
    <citation type="journal article" date="2015" name="Nature">
        <title>Complex archaea that bridge the gap between prokaryotes and eukaryotes.</title>
        <authorList>
            <person name="Spang A."/>
            <person name="Saw J.H."/>
            <person name="Jorgensen S.L."/>
            <person name="Zaremba-Niedzwiedzka K."/>
            <person name="Martijn J."/>
            <person name="Lind A.E."/>
            <person name="van Eijk R."/>
            <person name="Schleper C."/>
            <person name="Guy L."/>
            <person name="Ettema T.J."/>
        </authorList>
    </citation>
    <scope>NUCLEOTIDE SEQUENCE</scope>
</reference>
<protein>
    <submittedName>
        <fullName evidence="2">Uncharacterized protein</fullName>
    </submittedName>
</protein>
<gene>
    <name evidence="2" type="ORF">LCGC14_1687690</name>
</gene>
<evidence type="ECO:0000313" key="2">
    <source>
        <dbReference type="EMBL" id="KKM16251.1"/>
    </source>
</evidence>
<comment type="caution">
    <text evidence="2">The sequence shown here is derived from an EMBL/GenBank/DDBJ whole genome shotgun (WGS) entry which is preliminary data.</text>
</comment>
<feature type="region of interest" description="Disordered" evidence="1">
    <location>
        <begin position="1"/>
        <end position="26"/>
    </location>
</feature>
<organism evidence="2">
    <name type="scientific">marine sediment metagenome</name>
    <dbReference type="NCBI Taxonomy" id="412755"/>
    <lineage>
        <taxon>unclassified sequences</taxon>
        <taxon>metagenomes</taxon>
        <taxon>ecological metagenomes</taxon>
    </lineage>
</organism>
<proteinExistence type="predicted"/>
<evidence type="ECO:0000256" key="1">
    <source>
        <dbReference type="SAM" id="MobiDB-lite"/>
    </source>
</evidence>
<accession>A0A0F9HLU4</accession>
<dbReference type="EMBL" id="LAZR01014714">
    <property type="protein sequence ID" value="KKM16251.1"/>
    <property type="molecule type" value="Genomic_DNA"/>
</dbReference>
<feature type="non-terminal residue" evidence="2">
    <location>
        <position position="59"/>
    </location>
</feature>
<sequence length="59" mass="6394">MLSGTGRNEGIEPGSVVDTVSQKPGAGTYQLPATHDALLRLLQYIHGDRAYSRSRPIIE</sequence>